<dbReference type="InterPro" id="IPR036868">
    <property type="entry name" value="TusA-like_sf"/>
</dbReference>
<dbReference type="InterPro" id="IPR027396">
    <property type="entry name" value="DsrEFH-like"/>
</dbReference>
<dbReference type="InterPro" id="IPR003787">
    <property type="entry name" value="Sulphur_relay_DsrE/F-like"/>
</dbReference>
<name>A0A1M6MP43_9CLOT</name>
<dbReference type="PANTHER" id="PTHR33279">
    <property type="entry name" value="SULFUR CARRIER PROTEIN YEDF-RELATED"/>
    <property type="match status" value="1"/>
</dbReference>
<dbReference type="PANTHER" id="PTHR33279:SF6">
    <property type="entry name" value="SULFUR CARRIER PROTEIN YEDF-RELATED"/>
    <property type="match status" value="1"/>
</dbReference>
<organism evidence="3 4">
    <name type="scientific">Hathewaya proteolytica DSM 3090</name>
    <dbReference type="NCBI Taxonomy" id="1121331"/>
    <lineage>
        <taxon>Bacteria</taxon>
        <taxon>Bacillati</taxon>
        <taxon>Bacillota</taxon>
        <taxon>Clostridia</taxon>
        <taxon>Eubacteriales</taxon>
        <taxon>Clostridiaceae</taxon>
        <taxon>Hathewaya</taxon>
    </lineage>
</organism>
<dbReference type="CDD" id="cd03421">
    <property type="entry name" value="SirA_like_N"/>
    <property type="match status" value="1"/>
</dbReference>
<dbReference type="Pfam" id="PF01206">
    <property type="entry name" value="TusA"/>
    <property type="match status" value="1"/>
</dbReference>
<feature type="domain" description="UPF0033" evidence="2">
    <location>
        <begin position="15"/>
        <end position="82"/>
    </location>
</feature>
<evidence type="ECO:0000259" key="2">
    <source>
        <dbReference type="Pfam" id="PF01206"/>
    </source>
</evidence>
<proteinExistence type="inferred from homology"/>
<dbReference type="Pfam" id="PF02635">
    <property type="entry name" value="DsrE"/>
    <property type="match status" value="1"/>
</dbReference>
<dbReference type="AlphaFoldDB" id="A0A1M6MP43"/>
<evidence type="ECO:0000256" key="1">
    <source>
        <dbReference type="ARBA" id="ARBA00008984"/>
    </source>
</evidence>
<sequence length="205" mass="22873">MEVESTINLWINIMKEIDCRNLNCPLPVVNTKKYFDEIETGEATIVVDNETAFKNVGKFAKSNGFNMDFKEEDGIYYLHIVKNENSAVESSSKNEKFTIVVGTDKLGKGDDKLGAILMKSYLFALSENSNLPTDMLFFNAGVKLTVKESESLDCIKKLQENGVNIQVCGTCLDFFNIKDSLAVGEVSNMYSIVETMNTSDKIITL</sequence>
<dbReference type="NCBIfam" id="TIGR03527">
    <property type="entry name" value="selenium_YedF"/>
    <property type="match status" value="1"/>
</dbReference>
<evidence type="ECO:0000313" key="4">
    <source>
        <dbReference type="Proteomes" id="UP000183952"/>
    </source>
</evidence>
<protein>
    <submittedName>
        <fullName evidence="3">Selenium metabolism protein YedF</fullName>
    </submittedName>
</protein>
<reference evidence="3 4" key="1">
    <citation type="submission" date="2016-11" db="EMBL/GenBank/DDBJ databases">
        <authorList>
            <person name="Jaros S."/>
            <person name="Januszkiewicz K."/>
            <person name="Wedrychowicz H."/>
        </authorList>
    </citation>
    <scope>NUCLEOTIDE SEQUENCE [LARGE SCALE GENOMIC DNA]</scope>
    <source>
        <strain evidence="3 4">DSM 3090</strain>
    </source>
</reference>
<keyword evidence="4" id="KW-1185">Reference proteome</keyword>
<dbReference type="InterPro" id="IPR001455">
    <property type="entry name" value="TusA-like"/>
</dbReference>
<accession>A0A1M6MP43</accession>
<dbReference type="Proteomes" id="UP000183952">
    <property type="component" value="Unassembled WGS sequence"/>
</dbReference>
<dbReference type="STRING" id="1121331.SAMN02745248_01090"/>
<evidence type="ECO:0000313" key="3">
    <source>
        <dbReference type="EMBL" id="SHJ85166.1"/>
    </source>
</evidence>
<dbReference type="EMBL" id="FRAD01000008">
    <property type="protein sequence ID" value="SHJ85166.1"/>
    <property type="molecule type" value="Genomic_DNA"/>
</dbReference>
<dbReference type="Gene3D" id="3.30.110.40">
    <property type="entry name" value="TusA-like domain"/>
    <property type="match status" value="1"/>
</dbReference>
<dbReference type="Gene3D" id="3.40.1260.10">
    <property type="entry name" value="DsrEFH-like"/>
    <property type="match status" value="1"/>
</dbReference>
<gene>
    <name evidence="3" type="ORF">SAMN02745248_01090</name>
</gene>
<comment type="similarity">
    <text evidence="1">Belongs to the sulfur carrier protein TusA family.</text>
</comment>
<dbReference type="SUPFAM" id="SSF75169">
    <property type="entry name" value="DsrEFH-like"/>
    <property type="match status" value="1"/>
</dbReference>
<dbReference type="SUPFAM" id="SSF64307">
    <property type="entry name" value="SirA-like"/>
    <property type="match status" value="1"/>
</dbReference>
<dbReference type="InterPro" id="IPR019870">
    <property type="entry name" value="Se_metab_YedF"/>
</dbReference>